<evidence type="ECO:0000256" key="5">
    <source>
        <dbReference type="ARBA" id="ARBA00022722"/>
    </source>
</evidence>
<evidence type="ECO:0000256" key="12">
    <source>
        <dbReference type="RuleBase" id="RU000442"/>
    </source>
</evidence>
<keyword evidence="7" id="KW-0269">Exonuclease</keyword>
<reference evidence="15" key="1">
    <citation type="submission" date="2020-05" db="EMBL/GenBank/DDBJ databases">
        <authorList>
            <person name="Chiriac C."/>
            <person name="Salcher M."/>
            <person name="Ghai R."/>
            <person name="Kavagutti S V."/>
        </authorList>
    </citation>
    <scope>NUCLEOTIDE SEQUENCE</scope>
</reference>
<comment type="similarity">
    <text evidence="1 12">Belongs to the DNA polymerase type-B family.</text>
</comment>
<dbReference type="InterPro" id="IPR017964">
    <property type="entry name" value="DNA-dir_DNA_pol_B_CS"/>
</dbReference>
<evidence type="ECO:0000256" key="10">
    <source>
        <dbReference type="ARBA" id="ARBA00023125"/>
    </source>
</evidence>
<accession>A0A6J7WUY6</accession>
<dbReference type="Pfam" id="PF03104">
    <property type="entry name" value="DNA_pol_B_exo1"/>
    <property type="match status" value="1"/>
</dbReference>
<dbReference type="SUPFAM" id="SSF56672">
    <property type="entry name" value="DNA/RNA polymerases"/>
    <property type="match status" value="1"/>
</dbReference>
<dbReference type="GO" id="GO:0004527">
    <property type="term" value="F:exonuclease activity"/>
    <property type="evidence" value="ECO:0007669"/>
    <property type="project" value="UniProtKB-KW"/>
</dbReference>
<dbReference type="Gene3D" id="3.30.342.10">
    <property type="entry name" value="DNA Polymerase, chain B, domain 1"/>
    <property type="match status" value="1"/>
</dbReference>
<dbReference type="Gene3D" id="3.90.1600.10">
    <property type="entry name" value="Palm domain of DNA polymerase"/>
    <property type="match status" value="1"/>
</dbReference>
<dbReference type="GO" id="GO:0003887">
    <property type="term" value="F:DNA-directed DNA polymerase activity"/>
    <property type="evidence" value="ECO:0007669"/>
    <property type="project" value="UniProtKB-KW"/>
</dbReference>
<dbReference type="InterPro" id="IPR023211">
    <property type="entry name" value="DNA_pol_palm_dom_sf"/>
</dbReference>
<evidence type="ECO:0000256" key="4">
    <source>
        <dbReference type="ARBA" id="ARBA00022705"/>
    </source>
</evidence>
<evidence type="ECO:0000256" key="9">
    <source>
        <dbReference type="ARBA" id="ARBA00023109"/>
    </source>
</evidence>
<dbReference type="PANTHER" id="PTHR10322">
    <property type="entry name" value="DNA POLYMERASE CATALYTIC SUBUNIT"/>
    <property type="match status" value="1"/>
</dbReference>
<dbReference type="GO" id="GO:0003677">
    <property type="term" value="F:DNA binding"/>
    <property type="evidence" value="ECO:0007669"/>
    <property type="project" value="UniProtKB-KW"/>
</dbReference>
<feature type="domain" description="DNA-directed DNA polymerase family B exonuclease" evidence="14">
    <location>
        <begin position="97"/>
        <end position="258"/>
    </location>
</feature>
<keyword evidence="8 12" id="KW-0239">DNA-directed DNA polymerase</keyword>
<sequence length="831" mass="96269">MNRGDILLRGYENGQRVQQRIPCKPYLFVNSKFGNSEYRNLKGKPVDRIDFDSPADARDFVKRYADVSGFDIYGLTNYVYTFINDTYRGSIDYDPATISLVNIDIEVAADQGFPDIQIADKEITAITMKKNNLYIALGCGDFVNDNPNVKYLKCKDESELLLKFLDVWRSKAFSPDVVTGWNIEMFDIPYIVNRIKRVLGDNMAKKMSPWELLEEKVITIAGNDYQAYVPVGISTLDYLQCYRKFSFTMQESYKLDHICHIELGERKMDYSEYDSLFDLYKKNFQLFMEYNIRDVDLVGRLEDKLKLLEQIYAIAYDGKVNYQDAFTSVRMWDVIIHNYLLTQKIVVPQNKVSDKDRQIIGAFVKDPQVGMHKWVVSFDLNSLYPHLIMQYNISPETYVGQLPAVGGEDGVQKILDGYLDEPSIRNQLIEQNVTCAASGCMFDKDYQGFLPKLMQKMYDDRVIFKNKMIEAKKAYELDPSEENVKAIAQNHNMQLAKKIQLNSAYGALANAYFRWFDNKLAESITLSGQLSIKWMEREMNIYLNKLFKTEKEDYVIACDTDSMYITLDALVNQLAIEERPTAEIVKFLDHACESKLEPFIDRCYERLSGYVNAYDQKMKMKREAIADKGIWTAKKRYMLNVWNNEGVSYAEPKLKVMGIEAVRSSTPAACRSNIKKLISMIMTGTEDDVIKFIQDFRVEFSKLPFEDVAFPRGCRSLAQYSDRDTVYKKATPIHVRGALTYNHLLRQRKLDKRFPLINEGDKIKFCYMKVPNPTRENVFAVPSALPPQLALDQFIDFDLQFDKAFVEPIKTILDAINWRVEKKATLDDFWS</sequence>
<dbReference type="PROSITE" id="PS00116">
    <property type="entry name" value="DNA_POLYMERASE_B"/>
    <property type="match status" value="1"/>
</dbReference>
<keyword evidence="2 12" id="KW-0808">Transferase</keyword>
<dbReference type="InterPro" id="IPR012337">
    <property type="entry name" value="RNaseH-like_sf"/>
</dbReference>
<dbReference type="InterPro" id="IPR050240">
    <property type="entry name" value="DNA_pol_type-B"/>
</dbReference>
<dbReference type="PANTHER" id="PTHR10322:SF23">
    <property type="entry name" value="DNA POLYMERASE DELTA CATALYTIC SUBUNIT"/>
    <property type="match status" value="1"/>
</dbReference>
<keyword evidence="5" id="KW-0540">Nuclease</keyword>
<keyword evidence="10 12" id="KW-0238">DNA-binding</keyword>
<feature type="domain" description="DNA-directed DNA polymerase family B multifunctional" evidence="13">
    <location>
        <begin position="339"/>
        <end position="568"/>
    </location>
</feature>
<evidence type="ECO:0000256" key="6">
    <source>
        <dbReference type="ARBA" id="ARBA00022801"/>
    </source>
</evidence>
<evidence type="ECO:0000259" key="14">
    <source>
        <dbReference type="Pfam" id="PF03104"/>
    </source>
</evidence>
<evidence type="ECO:0000256" key="3">
    <source>
        <dbReference type="ARBA" id="ARBA00022695"/>
    </source>
</evidence>
<comment type="catalytic activity">
    <reaction evidence="11 12">
        <text>DNA(n) + a 2'-deoxyribonucleoside 5'-triphosphate = DNA(n+1) + diphosphate</text>
        <dbReference type="Rhea" id="RHEA:22508"/>
        <dbReference type="Rhea" id="RHEA-COMP:17339"/>
        <dbReference type="Rhea" id="RHEA-COMP:17340"/>
        <dbReference type="ChEBI" id="CHEBI:33019"/>
        <dbReference type="ChEBI" id="CHEBI:61560"/>
        <dbReference type="ChEBI" id="CHEBI:173112"/>
        <dbReference type="EC" id="2.7.7.7"/>
    </reaction>
</comment>
<evidence type="ECO:0000256" key="8">
    <source>
        <dbReference type="ARBA" id="ARBA00022932"/>
    </source>
</evidence>
<dbReference type="InterPro" id="IPR006134">
    <property type="entry name" value="DNA-dir_DNA_pol_B_multi_dom"/>
</dbReference>
<evidence type="ECO:0000256" key="2">
    <source>
        <dbReference type="ARBA" id="ARBA00022679"/>
    </source>
</evidence>
<dbReference type="InterPro" id="IPR006172">
    <property type="entry name" value="DNA-dir_DNA_pol_B"/>
</dbReference>
<dbReference type="InterPro" id="IPR043502">
    <property type="entry name" value="DNA/RNA_pol_sf"/>
</dbReference>
<dbReference type="Gene3D" id="3.40.1820.10">
    <property type="entry name" value="DnaQ-like 3'-5' exonuclease"/>
    <property type="match status" value="1"/>
</dbReference>
<organism evidence="15">
    <name type="scientific">uncultured Caudovirales phage</name>
    <dbReference type="NCBI Taxonomy" id="2100421"/>
    <lineage>
        <taxon>Viruses</taxon>
        <taxon>Duplodnaviria</taxon>
        <taxon>Heunggongvirae</taxon>
        <taxon>Uroviricota</taxon>
        <taxon>Caudoviricetes</taxon>
        <taxon>Peduoviridae</taxon>
        <taxon>Maltschvirus</taxon>
        <taxon>Maltschvirus maltsch</taxon>
    </lineage>
</organism>
<dbReference type="GO" id="GO:0039693">
    <property type="term" value="P:viral DNA genome replication"/>
    <property type="evidence" value="ECO:0007669"/>
    <property type="project" value="UniProtKB-KW"/>
</dbReference>
<dbReference type="EMBL" id="LR798287">
    <property type="protein sequence ID" value="CAB5220645.1"/>
    <property type="molecule type" value="Genomic_DNA"/>
</dbReference>
<dbReference type="InterPro" id="IPR036397">
    <property type="entry name" value="RNaseH_sf"/>
</dbReference>
<dbReference type="Gene3D" id="1.20.1280.300">
    <property type="match status" value="1"/>
</dbReference>
<dbReference type="GO" id="GO:0000166">
    <property type="term" value="F:nucleotide binding"/>
    <property type="evidence" value="ECO:0007669"/>
    <property type="project" value="InterPro"/>
</dbReference>
<dbReference type="Gene3D" id="3.30.420.10">
    <property type="entry name" value="Ribonuclease H-like superfamily/Ribonuclease H"/>
    <property type="match status" value="1"/>
</dbReference>
<evidence type="ECO:0000259" key="13">
    <source>
        <dbReference type="Pfam" id="PF00136"/>
    </source>
</evidence>
<evidence type="ECO:0000256" key="11">
    <source>
        <dbReference type="ARBA" id="ARBA00049244"/>
    </source>
</evidence>
<protein>
    <recommendedName>
        <fullName evidence="12">DNA polymerase</fullName>
        <ecNumber evidence="12">2.7.7.7</ecNumber>
    </recommendedName>
</protein>
<name>A0A6J7WUY6_9CAUD</name>
<proteinExistence type="inferred from homology"/>
<keyword evidence="4 12" id="KW-0235">DNA replication</keyword>
<dbReference type="GO" id="GO:0006261">
    <property type="term" value="P:DNA-templated DNA replication"/>
    <property type="evidence" value="ECO:0007669"/>
    <property type="project" value="TreeGrafter"/>
</dbReference>
<dbReference type="PRINTS" id="PR00106">
    <property type="entry name" value="DNAPOLB"/>
</dbReference>
<dbReference type="SMART" id="SM00486">
    <property type="entry name" value="POLBc"/>
    <property type="match status" value="1"/>
</dbReference>
<keyword evidence="6" id="KW-0378">Hydrolase</keyword>
<evidence type="ECO:0000313" key="15">
    <source>
        <dbReference type="EMBL" id="CAB5220645.1"/>
    </source>
</evidence>
<dbReference type="SUPFAM" id="SSF53098">
    <property type="entry name" value="Ribonuclease H-like"/>
    <property type="match status" value="1"/>
</dbReference>
<keyword evidence="9" id="KW-1194">Viral DNA replication</keyword>
<keyword evidence="3 12" id="KW-0548">Nucleotidyltransferase</keyword>
<evidence type="ECO:0000256" key="1">
    <source>
        <dbReference type="ARBA" id="ARBA00005755"/>
    </source>
</evidence>
<dbReference type="Pfam" id="PF00136">
    <property type="entry name" value="DNA_pol_B"/>
    <property type="match status" value="1"/>
</dbReference>
<dbReference type="InterPro" id="IPR006133">
    <property type="entry name" value="DNA-dir_DNA_pol_B_exonuc"/>
</dbReference>
<evidence type="ECO:0000256" key="7">
    <source>
        <dbReference type="ARBA" id="ARBA00022839"/>
    </source>
</evidence>
<dbReference type="EC" id="2.7.7.7" evidence="12"/>
<gene>
    <name evidence="15" type="ORF">UFOVP245_7</name>
</gene>